<accession>A0ABQ4T505</accession>
<keyword evidence="6 8" id="KW-0560">Oxidoreductase</keyword>
<comment type="cofactor">
    <cofactor evidence="1 8">
        <name>FMN</name>
        <dbReference type="ChEBI" id="CHEBI:58210"/>
    </cofactor>
</comment>
<evidence type="ECO:0000256" key="3">
    <source>
        <dbReference type="ARBA" id="ARBA00022630"/>
    </source>
</evidence>
<reference evidence="10" key="2">
    <citation type="submission" date="2021-08" db="EMBL/GenBank/DDBJ databases">
        <authorList>
            <person name="Tani A."/>
            <person name="Ola A."/>
            <person name="Ogura Y."/>
            <person name="Katsura K."/>
            <person name="Hayashi T."/>
        </authorList>
    </citation>
    <scope>NUCLEOTIDE SEQUENCE</scope>
    <source>
        <strain evidence="10">NBRC 15689</strain>
    </source>
</reference>
<dbReference type="InterPro" id="IPR029479">
    <property type="entry name" value="Nitroreductase"/>
</dbReference>
<evidence type="ECO:0000256" key="5">
    <source>
        <dbReference type="ARBA" id="ARBA00022857"/>
    </source>
</evidence>
<evidence type="ECO:0000313" key="10">
    <source>
        <dbReference type="EMBL" id="GJE26703.1"/>
    </source>
</evidence>
<dbReference type="PIRSF" id="PIRSF000232">
    <property type="entry name" value="YdjA"/>
    <property type="match status" value="1"/>
</dbReference>
<keyword evidence="11" id="KW-1185">Reference proteome</keyword>
<reference evidence="10" key="1">
    <citation type="journal article" date="2021" name="Front. Microbiol.">
        <title>Comprehensive Comparative Genomics and Phenotyping of Methylobacterium Species.</title>
        <authorList>
            <person name="Alessa O."/>
            <person name="Ogura Y."/>
            <person name="Fujitani Y."/>
            <person name="Takami H."/>
            <person name="Hayashi T."/>
            <person name="Sahin N."/>
            <person name="Tani A."/>
        </authorList>
    </citation>
    <scope>NUCLEOTIDE SEQUENCE</scope>
    <source>
        <strain evidence="10">NBRC 15689</strain>
    </source>
</reference>
<keyword evidence="5 8" id="KW-0521">NADP</keyword>
<evidence type="ECO:0000313" key="11">
    <source>
        <dbReference type="Proteomes" id="UP001055156"/>
    </source>
</evidence>
<organism evidence="10 11">
    <name type="scientific">Methylobacterium organophilum</name>
    <dbReference type="NCBI Taxonomy" id="410"/>
    <lineage>
        <taxon>Bacteria</taxon>
        <taxon>Pseudomonadati</taxon>
        <taxon>Pseudomonadota</taxon>
        <taxon>Alphaproteobacteria</taxon>
        <taxon>Hyphomicrobiales</taxon>
        <taxon>Methylobacteriaceae</taxon>
        <taxon>Methylobacterium</taxon>
    </lineage>
</organism>
<dbReference type="InterPro" id="IPR026021">
    <property type="entry name" value="YdjA-like"/>
</dbReference>
<comment type="similarity">
    <text evidence="2 8">Belongs to the nitroreductase family.</text>
</comment>
<evidence type="ECO:0000256" key="7">
    <source>
        <dbReference type="ARBA" id="ARBA00023027"/>
    </source>
</evidence>
<evidence type="ECO:0000256" key="2">
    <source>
        <dbReference type="ARBA" id="ARBA00007118"/>
    </source>
</evidence>
<proteinExistence type="inferred from homology"/>
<evidence type="ECO:0000256" key="1">
    <source>
        <dbReference type="ARBA" id="ARBA00001917"/>
    </source>
</evidence>
<evidence type="ECO:0000256" key="8">
    <source>
        <dbReference type="PIRNR" id="PIRNR000232"/>
    </source>
</evidence>
<dbReference type="RefSeq" id="WP_238310582.1">
    <property type="nucleotide sequence ID" value="NZ_BPQV01000004.1"/>
</dbReference>
<protein>
    <recommendedName>
        <fullName evidence="8">Putative NAD(P)H nitroreductase</fullName>
        <ecNumber evidence="8">1.-.-.-</ecNumber>
    </recommendedName>
</protein>
<sequence>MTETLDLLRRRRSVPPPLLEGEGPSRETLDGLLAIAARVPDHGKLAPWRFLVIEGEARHRIGAQLAAIHAADFPQADPARLDQERKRLAHAPVVVAVVSRAGPHVKIPEWEQVLSAGAVCMNLVVAANAAGYATSWLTEWFAYDRRVLDALGLGPSEKIAGFIHIGHPREIPSDRPRPDLAEIVTRL</sequence>
<dbReference type="EMBL" id="BPQV01000004">
    <property type="protein sequence ID" value="GJE26703.1"/>
    <property type="molecule type" value="Genomic_DNA"/>
</dbReference>
<evidence type="ECO:0000259" key="9">
    <source>
        <dbReference type="Pfam" id="PF00881"/>
    </source>
</evidence>
<dbReference type="Gene3D" id="3.40.109.10">
    <property type="entry name" value="NADH Oxidase"/>
    <property type="match status" value="1"/>
</dbReference>
<keyword evidence="7 8" id="KW-0520">NAD</keyword>
<gene>
    <name evidence="10" type="primary">ydjA</name>
    <name evidence="10" type="ORF">LKMONMHP_1554</name>
</gene>
<dbReference type="PANTHER" id="PTHR43821:SF1">
    <property type="entry name" value="NAD(P)H NITROREDUCTASE YDJA-RELATED"/>
    <property type="match status" value="1"/>
</dbReference>
<keyword evidence="3 8" id="KW-0285">Flavoprotein</keyword>
<dbReference type="InterPro" id="IPR052530">
    <property type="entry name" value="NAD(P)H_nitroreductase"/>
</dbReference>
<comment type="caution">
    <text evidence="10">The sequence shown here is derived from an EMBL/GenBank/DDBJ whole genome shotgun (WGS) entry which is preliminary data.</text>
</comment>
<feature type="domain" description="Nitroreductase" evidence="9">
    <location>
        <begin position="9"/>
        <end position="167"/>
    </location>
</feature>
<dbReference type="Proteomes" id="UP001055156">
    <property type="component" value="Unassembled WGS sequence"/>
</dbReference>
<dbReference type="InterPro" id="IPR000415">
    <property type="entry name" value="Nitroreductase-like"/>
</dbReference>
<dbReference type="Pfam" id="PF00881">
    <property type="entry name" value="Nitroreductase"/>
    <property type="match status" value="1"/>
</dbReference>
<evidence type="ECO:0000256" key="4">
    <source>
        <dbReference type="ARBA" id="ARBA00022643"/>
    </source>
</evidence>
<dbReference type="PANTHER" id="PTHR43821">
    <property type="entry name" value="NAD(P)H NITROREDUCTASE YDJA-RELATED"/>
    <property type="match status" value="1"/>
</dbReference>
<dbReference type="SUPFAM" id="SSF55469">
    <property type="entry name" value="FMN-dependent nitroreductase-like"/>
    <property type="match status" value="1"/>
</dbReference>
<dbReference type="EC" id="1.-.-.-" evidence="8"/>
<keyword evidence="4 8" id="KW-0288">FMN</keyword>
<name>A0ABQ4T505_METOR</name>
<dbReference type="CDD" id="cd02135">
    <property type="entry name" value="YdjA-like"/>
    <property type="match status" value="1"/>
</dbReference>
<evidence type="ECO:0000256" key="6">
    <source>
        <dbReference type="ARBA" id="ARBA00023002"/>
    </source>
</evidence>